<gene>
    <name evidence="1" type="ORF">NM688_g4055</name>
</gene>
<dbReference type="EMBL" id="JANHOG010000638">
    <property type="protein sequence ID" value="KAJ3552618.1"/>
    <property type="molecule type" value="Genomic_DNA"/>
</dbReference>
<sequence length="183" mass="19841">MSVVLSRHPTMAHNGRSGIQLPGIREVFPDFPPSVSMRDSPYTSDRRPTGHSHQPPTPPGQPSPLAHRRAQSAAEPLSHPTRNGAQNVPMAGVHQPAVAQGHQSPRSRQNEMTGSQSTGLSLTQHVQSEDPAAPPRAQDKKKYMCQTHAVSETARGSAALTESYYERESSKRGGYWYEDGAAS</sequence>
<proteinExistence type="predicted"/>
<reference evidence="1" key="1">
    <citation type="submission" date="2022-07" db="EMBL/GenBank/DDBJ databases">
        <title>Genome Sequence of Phlebia brevispora.</title>
        <authorList>
            <person name="Buettner E."/>
        </authorList>
    </citation>
    <scope>NUCLEOTIDE SEQUENCE</scope>
    <source>
        <strain evidence="1">MPL23</strain>
    </source>
</reference>
<evidence type="ECO:0000313" key="2">
    <source>
        <dbReference type="Proteomes" id="UP001148662"/>
    </source>
</evidence>
<dbReference type="Proteomes" id="UP001148662">
    <property type="component" value="Unassembled WGS sequence"/>
</dbReference>
<protein>
    <submittedName>
        <fullName evidence="1">Uncharacterized protein</fullName>
    </submittedName>
</protein>
<evidence type="ECO:0000313" key="1">
    <source>
        <dbReference type="EMBL" id="KAJ3552618.1"/>
    </source>
</evidence>
<organism evidence="1 2">
    <name type="scientific">Phlebia brevispora</name>
    <dbReference type="NCBI Taxonomy" id="194682"/>
    <lineage>
        <taxon>Eukaryota</taxon>
        <taxon>Fungi</taxon>
        <taxon>Dikarya</taxon>
        <taxon>Basidiomycota</taxon>
        <taxon>Agaricomycotina</taxon>
        <taxon>Agaricomycetes</taxon>
        <taxon>Polyporales</taxon>
        <taxon>Meruliaceae</taxon>
        <taxon>Phlebia</taxon>
    </lineage>
</organism>
<accession>A0ACC1T3Y9</accession>
<comment type="caution">
    <text evidence="1">The sequence shown here is derived from an EMBL/GenBank/DDBJ whole genome shotgun (WGS) entry which is preliminary data.</text>
</comment>
<keyword evidence="2" id="KW-1185">Reference proteome</keyword>
<name>A0ACC1T3Y9_9APHY</name>